<organism evidence="3 4">
    <name type="scientific">Shewanella amazonensis (strain ATCC BAA-1098 / SB2B)</name>
    <dbReference type="NCBI Taxonomy" id="326297"/>
    <lineage>
        <taxon>Bacteria</taxon>
        <taxon>Pseudomonadati</taxon>
        <taxon>Pseudomonadota</taxon>
        <taxon>Gammaproteobacteria</taxon>
        <taxon>Alteromonadales</taxon>
        <taxon>Shewanellaceae</taxon>
        <taxon>Shewanella</taxon>
    </lineage>
</organism>
<feature type="transmembrane region" description="Helical" evidence="1">
    <location>
        <begin position="156"/>
        <end position="178"/>
    </location>
</feature>
<evidence type="ECO:0000256" key="1">
    <source>
        <dbReference type="SAM" id="Phobius"/>
    </source>
</evidence>
<keyword evidence="3" id="KW-0378">Hydrolase</keyword>
<dbReference type="KEGG" id="saz:Sama_1071"/>
<feature type="transmembrane region" description="Helical" evidence="1">
    <location>
        <begin position="124"/>
        <end position="144"/>
    </location>
</feature>
<dbReference type="Proteomes" id="UP000009175">
    <property type="component" value="Chromosome"/>
</dbReference>
<dbReference type="Pfam" id="PF20969">
    <property type="entry name" value="MASE11"/>
    <property type="match status" value="1"/>
</dbReference>
<keyword evidence="1" id="KW-0812">Transmembrane</keyword>
<protein>
    <submittedName>
        <fullName evidence="3">Metal dependent phosphohydrolase</fullName>
    </submittedName>
</protein>
<feature type="transmembrane region" description="Helical" evidence="1">
    <location>
        <begin position="48"/>
        <end position="68"/>
    </location>
</feature>
<dbReference type="STRING" id="326297.Sama_1071"/>
<sequence length="394" mass="44286">MSKLSRDEYPTDLAHWRQIIFRRLFGAMAIICVPVYITSVYLCVKQGLWSMVVVDTLAYLVLIAMLLFPELEDKQRYLMGSLLCYGIGVAFIWSIGPTGAGFFWLFMFPLIGTLLLGRRFGIYCLMLTALTLIIMGLGFTAQWVPWPELPDYSLEIYLVVVLNFLTINVMLCLATGFLTDKLSDSLERTHASRRATVLGLARLSGFKDADSARHLNRIAKASELLTQALLSSPHRPDELTPEFAENIGLSATLHDIGMIGVADNLQSKQLTMTPDMESERYKHTLIGDRLLGELLREAPDCVLLAMARDIAAYHHERWDGEGFPGKLKGKSIPLAARVVALIDTVDDLLCHPDPRFRMTYEQARTHIKGLKGSILDPLLVDTFLSEPAMREIWH</sequence>
<dbReference type="HOGENOM" id="CLU_000445_92_0_6"/>
<dbReference type="RefSeq" id="WP_011759187.1">
    <property type="nucleotide sequence ID" value="NC_008700.1"/>
</dbReference>
<dbReference type="Gene3D" id="1.10.3210.10">
    <property type="entry name" value="Hypothetical protein af1432"/>
    <property type="match status" value="1"/>
</dbReference>
<dbReference type="InterPro" id="IPR052020">
    <property type="entry name" value="Cyclic_di-GMP/3'3'-cGAMP_PDE"/>
</dbReference>
<dbReference type="SUPFAM" id="SSF109604">
    <property type="entry name" value="HD-domain/PDEase-like"/>
    <property type="match status" value="1"/>
</dbReference>
<keyword evidence="1" id="KW-1133">Transmembrane helix</keyword>
<dbReference type="InterPro" id="IPR037522">
    <property type="entry name" value="HD_GYP_dom"/>
</dbReference>
<dbReference type="PANTHER" id="PTHR45228:SF5">
    <property type="entry name" value="CYCLIC DI-GMP PHOSPHODIESTERASE VC_1348-RELATED"/>
    <property type="match status" value="1"/>
</dbReference>
<reference evidence="3 4" key="1">
    <citation type="submission" date="2006-12" db="EMBL/GenBank/DDBJ databases">
        <title>Complete sequence of Shewanella amazonensis SB2B.</title>
        <authorList>
            <consortium name="US DOE Joint Genome Institute"/>
            <person name="Copeland A."/>
            <person name="Lucas S."/>
            <person name="Lapidus A."/>
            <person name="Barry K."/>
            <person name="Detter J.C."/>
            <person name="Glavina del Rio T."/>
            <person name="Hammon N."/>
            <person name="Israni S."/>
            <person name="Dalin E."/>
            <person name="Tice H."/>
            <person name="Pitluck S."/>
            <person name="Munk A.C."/>
            <person name="Brettin T."/>
            <person name="Bruce D."/>
            <person name="Han C."/>
            <person name="Tapia R."/>
            <person name="Gilna P."/>
            <person name="Schmutz J."/>
            <person name="Larimer F."/>
            <person name="Land M."/>
            <person name="Hauser L."/>
            <person name="Kyrpides N."/>
            <person name="Mikhailova N."/>
            <person name="Fredrickson J."/>
            <person name="Richardson P."/>
        </authorList>
    </citation>
    <scope>NUCLEOTIDE SEQUENCE [LARGE SCALE GENOMIC DNA]</scope>
    <source>
        <strain evidence="4">ATCC BAA-1098 / SB2B</strain>
    </source>
</reference>
<dbReference type="eggNOG" id="COG3437">
    <property type="taxonomic scope" value="Bacteria"/>
</dbReference>
<keyword evidence="1" id="KW-0472">Membrane</keyword>
<proteinExistence type="predicted"/>
<feature type="transmembrane region" description="Helical" evidence="1">
    <location>
        <begin position="77"/>
        <end position="95"/>
    </location>
</feature>
<dbReference type="InterPro" id="IPR048437">
    <property type="entry name" value="MASE11"/>
</dbReference>
<dbReference type="OrthoDB" id="6210373at2"/>
<feature type="domain" description="HD-GYP" evidence="2">
    <location>
        <begin position="189"/>
        <end position="394"/>
    </location>
</feature>
<feature type="transmembrane region" description="Helical" evidence="1">
    <location>
        <begin position="101"/>
        <end position="117"/>
    </location>
</feature>
<dbReference type="Pfam" id="PF13487">
    <property type="entry name" value="HD_5"/>
    <property type="match status" value="1"/>
</dbReference>
<dbReference type="CDD" id="cd00077">
    <property type="entry name" value="HDc"/>
    <property type="match status" value="1"/>
</dbReference>
<evidence type="ECO:0000313" key="4">
    <source>
        <dbReference type="Proteomes" id="UP000009175"/>
    </source>
</evidence>
<feature type="transmembrane region" description="Helical" evidence="1">
    <location>
        <begin position="20"/>
        <end position="42"/>
    </location>
</feature>
<dbReference type="AlphaFoldDB" id="A1S4H2"/>
<dbReference type="PROSITE" id="PS51832">
    <property type="entry name" value="HD_GYP"/>
    <property type="match status" value="1"/>
</dbReference>
<dbReference type="PANTHER" id="PTHR45228">
    <property type="entry name" value="CYCLIC DI-GMP PHOSPHODIESTERASE TM_0186-RELATED"/>
    <property type="match status" value="1"/>
</dbReference>
<evidence type="ECO:0000313" key="3">
    <source>
        <dbReference type="EMBL" id="ABL99278.1"/>
    </source>
</evidence>
<dbReference type="GO" id="GO:0008081">
    <property type="term" value="F:phosphoric diester hydrolase activity"/>
    <property type="evidence" value="ECO:0007669"/>
    <property type="project" value="UniProtKB-ARBA"/>
</dbReference>
<evidence type="ECO:0000259" key="2">
    <source>
        <dbReference type="PROSITE" id="PS51832"/>
    </source>
</evidence>
<dbReference type="EMBL" id="CP000507">
    <property type="protein sequence ID" value="ABL99278.1"/>
    <property type="molecule type" value="Genomic_DNA"/>
</dbReference>
<accession>A1S4H2</accession>
<dbReference type="InterPro" id="IPR003607">
    <property type="entry name" value="HD/PDEase_dom"/>
</dbReference>
<name>A1S4H2_SHEAM</name>
<gene>
    <name evidence="3" type="ordered locus">Sama_1071</name>
</gene>
<keyword evidence="4" id="KW-1185">Reference proteome</keyword>